<dbReference type="PRINTS" id="PR00237">
    <property type="entry name" value="GPCRRHODOPSN"/>
</dbReference>
<dbReference type="InterPro" id="IPR000276">
    <property type="entry name" value="GPCR_Rhodpsn"/>
</dbReference>
<feature type="region of interest" description="Disordered" evidence="10">
    <location>
        <begin position="1"/>
        <end position="30"/>
    </location>
</feature>
<dbReference type="GO" id="GO:0005886">
    <property type="term" value="C:plasma membrane"/>
    <property type="evidence" value="ECO:0007669"/>
    <property type="project" value="UniProtKB-SubCell"/>
</dbReference>
<dbReference type="EMBL" id="BLKM01000359">
    <property type="protein sequence ID" value="GFG32343.1"/>
    <property type="molecule type" value="Genomic_DNA"/>
</dbReference>
<keyword evidence="6" id="KW-0297">G-protein coupled receptor</keyword>
<dbReference type="PANTHER" id="PTHR24248:SF200">
    <property type="entry name" value="5-HYDROXYTRYPTAMINE RECEPTOR 1B-LIKE ISOFORM X1"/>
    <property type="match status" value="1"/>
</dbReference>
<evidence type="ECO:0000256" key="4">
    <source>
        <dbReference type="ARBA" id="ARBA00022692"/>
    </source>
</evidence>
<evidence type="ECO:0000313" key="14">
    <source>
        <dbReference type="Proteomes" id="UP000502823"/>
    </source>
</evidence>
<reference evidence="14" key="1">
    <citation type="submission" date="2020-01" db="EMBL/GenBank/DDBJ databases">
        <title>Draft genome sequence of the Termite Coptotermes fromosanus.</title>
        <authorList>
            <person name="Itakura S."/>
            <person name="Yosikawa Y."/>
            <person name="Umezawa K."/>
        </authorList>
    </citation>
    <scope>NUCLEOTIDE SEQUENCE [LARGE SCALE GENOMIC DNA]</scope>
</reference>
<comment type="subcellular location">
    <subcellularLocation>
        <location evidence="1">Cell membrane</location>
        <topology evidence="1">Multi-pass membrane protein</topology>
    </subcellularLocation>
</comment>
<keyword evidence="8" id="KW-0675">Receptor</keyword>
<dbReference type="GO" id="GO:0043410">
    <property type="term" value="P:positive regulation of MAPK cascade"/>
    <property type="evidence" value="ECO:0007669"/>
    <property type="project" value="TreeGrafter"/>
</dbReference>
<evidence type="ECO:0000256" key="7">
    <source>
        <dbReference type="ARBA" id="ARBA00023136"/>
    </source>
</evidence>
<comment type="caution">
    <text evidence="13">The sequence shown here is derived from an EMBL/GenBank/DDBJ whole genome shotgun (WGS) entry which is preliminary data.</text>
</comment>
<dbReference type="InterPro" id="IPR017452">
    <property type="entry name" value="GPCR_Rhodpsn_7TM"/>
</dbReference>
<keyword evidence="7 11" id="KW-0472">Membrane</keyword>
<evidence type="ECO:0000256" key="11">
    <source>
        <dbReference type="SAM" id="Phobius"/>
    </source>
</evidence>
<gene>
    <name evidence="13" type="ORF">Cfor_11883</name>
</gene>
<sequence length="202" mass="21515">MAFLKITQPSKNPIKEEDLQDPLSAKHRSGSVKLTVTENPSENDVFLQPEEVLAGGFVEGPFTGPTLLANSSPTTILPSYFDDIIVGRVTCNNTANGTEYTSFLDCYNNTYVGELFSNVSGNGSAIGGTGREEPLTDVIVMGVTSVILGLLILITVIGNVFVIAAILLERNLQNVANYLIVSLAVADLMVACLVMPLGAVYE</sequence>
<comment type="similarity">
    <text evidence="2">Belongs to the G-protein coupled receptor 1 family.</text>
</comment>
<evidence type="ECO:0000256" key="1">
    <source>
        <dbReference type="ARBA" id="ARBA00004651"/>
    </source>
</evidence>
<evidence type="ECO:0000256" key="2">
    <source>
        <dbReference type="ARBA" id="ARBA00010663"/>
    </source>
</evidence>
<dbReference type="Gene3D" id="1.20.1070.10">
    <property type="entry name" value="Rhodopsin 7-helix transmembrane proteins"/>
    <property type="match status" value="1"/>
</dbReference>
<keyword evidence="9" id="KW-0807">Transducer</keyword>
<evidence type="ECO:0000256" key="10">
    <source>
        <dbReference type="SAM" id="MobiDB-lite"/>
    </source>
</evidence>
<protein>
    <recommendedName>
        <fullName evidence="12">G-protein coupled receptors family 1 profile domain-containing protein</fullName>
    </recommendedName>
</protein>
<feature type="non-terminal residue" evidence="13">
    <location>
        <position position="202"/>
    </location>
</feature>
<feature type="domain" description="G-protein coupled receptors family 1 profile" evidence="12">
    <location>
        <begin position="158"/>
        <end position="202"/>
    </location>
</feature>
<accession>A0A6L2PIF2</accession>
<evidence type="ECO:0000256" key="3">
    <source>
        <dbReference type="ARBA" id="ARBA00022475"/>
    </source>
</evidence>
<dbReference type="Pfam" id="PF00001">
    <property type="entry name" value="7tm_1"/>
    <property type="match status" value="1"/>
</dbReference>
<dbReference type="GO" id="GO:0071880">
    <property type="term" value="P:adenylate cyclase-activating adrenergic receptor signaling pathway"/>
    <property type="evidence" value="ECO:0007669"/>
    <property type="project" value="TreeGrafter"/>
</dbReference>
<evidence type="ECO:0000256" key="6">
    <source>
        <dbReference type="ARBA" id="ARBA00023040"/>
    </source>
</evidence>
<dbReference type="PROSITE" id="PS50262">
    <property type="entry name" value="G_PROTEIN_RECEP_F1_2"/>
    <property type="match status" value="1"/>
</dbReference>
<evidence type="ECO:0000259" key="12">
    <source>
        <dbReference type="PROSITE" id="PS50262"/>
    </source>
</evidence>
<feature type="transmembrane region" description="Helical" evidence="11">
    <location>
        <begin position="175"/>
        <end position="201"/>
    </location>
</feature>
<dbReference type="GO" id="GO:0004930">
    <property type="term" value="F:G protein-coupled receptor activity"/>
    <property type="evidence" value="ECO:0007669"/>
    <property type="project" value="UniProtKB-KW"/>
</dbReference>
<evidence type="ECO:0000313" key="13">
    <source>
        <dbReference type="EMBL" id="GFG32343.1"/>
    </source>
</evidence>
<dbReference type="OrthoDB" id="10034726at2759"/>
<keyword evidence="3" id="KW-1003">Cell membrane</keyword>
<keyword evidence="5 11" id="KW-1133">Transmembrane helix</keyword>
<keyword evidence="4 11" id="KW-0812">Transmembrane</keyword>
<keyword evidence="14" id="KW-1185">Reference proteome</keyword>
<evidence type="ECO:0000256" key="8">
    <source>
        <dbReference type="ARBA" id="ARBA00023170"/>
    </source>
</evidence>
<evidence type="ECO:0000256" key="5">
    <source>
        <dbReference type="ARBA" id="ARBA00022989"/>
    </source>
</evidence>
<organism evidence="13 14">
    <name type="scientific">Coptotermes formosanus</name>
    <name type="common">Formosan subterranean termite</name>
    <dbReference type="NCBI Taxonomy" id="36987"/>
    <lineage>
        <taxon>Eukaryota</taxon>
        <taxon>Metazoa</taxon>
        <taxon>Ecdysozoa</taxon>
        <taxon>Arthropoda</taxon>
        <taxon>Hexapoda</taxon>
        <taxon>Insecta</taxon>
        <taxon>Pterygota</taxon>
        <taxon>Neoptera</taxon>
        <taxon>Polyneoptera</taxon>
        <taxon>Dictyoptera</taxon>
        <taxon>Blattodea</taxon>
        <taxon>Blattoidea</taxon>
        <taxon>Termitoidae</taxon>
        <taxon>Rhinotermitidae</taxon>
        <taxon>Coptotermes</taxon>
    </lineage>
</organism>
<proteinExistence type="inferred from homology"/>
<name>A0A6L2PIF2_COPFO</name>
<dbReference type="PANTHER" id="PTHR24248">
    <property type="entry name" value="ADRENERGIC RECEPTOR-RELATED G-PROTEIN COUPLED RECEPTOR"/>
    <property type="match status" value="1"/>
</dbReference>
<dbReference type="Proteomes" id="UP000502823">
    <property type="component" value="Unassembled WGS sequence"/>
</dbReference>
<dbReference type="SUPFAM" id="SSF81321">
    <property type="entry name" value="Family A G protein-coupled receptor-like"/>
    <property type="match status" value="1"/>
</dbReference>
<dbReference type="AlphaFoldDB" id="A0A6L2PIF2"/>
<dbReference type="InParanoid" id="A0A6L2PIF2"/>
<feature type="transmembrane region" description="Helical" evidence="11">
    <location>
        <begin position="139"/>
        <end position="168"/>
    </location>
</feature>
<evidence type="ECO:0000256" key="9">
    <source>
        <dbReference type="ARBA" id="ARBA00023224"/>
    </source>
</evidence>